<gene>
    <name evidence="3" type="ORF">UFOPK3610_01323</name>
</gene>
<reference evidence="3" key="1">
    <citation type="submission" date="2020-05" db="EMBL/GenBank/DDBJ databases">
        <authorList>
            <person name="Chiriac C."/>
            <person name="Salcher M."/>
            <person name="Ghai R."/>
            <person name="Kavagutti S V."/>
        </authorList>
    </citation>
    <scope>NUCLEOTIDE SEQUENCE</scope>
</reference>
<dbReference type="EMBL" id="CAFBMR010000057">
    <property type="protein sequence ID" value="CAB4919506.1"/>
    <property type="molecule type" value="Genomic_DNA"/>
</dbReference>
<organism evidence="3">
    <name type="scientific">freshwater metagenome</name>
    <dbReference type="NCBI Taxonomy" id="449393"/>
    <lineage>
        <taxon>unclassified sequences</taxon>
        <taxon>metagenomes</taxon>
        <taxon>ecological metagenomes</taxon>
    </lineage>
</organism>
<sequence>MKHLDRIAALLAKAERTDNPIEAELYLAKAQALATQASVDLAVARARIAKREAREQPTNKTIHIGEPAQRANRHLVALFLSIGHCNALKIDIAHNSTYVIAYGMPSDIEVCETLYASLATQMATSATAWLKRGEWRGDRYRSREGYAKEHTSQTARAAFYTAFIERIAQRLREAYEQEVARQSQRVVDIAPEEFGAVMGEKVTGELVLRAKEIEVRDFYRSSSSARGRWKGYSGSVSRQGGAASLAGREAAARARLGSSREVTSKGPGLSA</sequence>
<proteinExistence type="predicted"/>
<evidence type="ECO:0000259" key="2">
    <source>
        <dbReference type="Pfam" id="PF23771"/>
    </source>
</evidence>
<accession>A0A6J7HLZ9</accession>
<feature type="domain" description="DUF7168" evidence="2">
    <location>
        <begin position="93"/>
        <end position="188"/>
    </location>
</feature>
<feature type="domain" description="DUF2786" evidence="1">
    <location>
        <begin position="4"/>
        <end position="40"/>
    </location>
</feature>
<dbReference type="InterPro" id="IPR055592">
    <property type="entry name" value="DUF7168"/>
</dbReference>
<dbReference type="Pfam" id="PF10979">
    <property type="entry name" value="DUF2786"/>
    <property type="match status" value="1"/>
</dbReference>
<protein>
    <submittedName>
        <fullName evidence="3">Unannotated protein</fullName>
    </submittedName>
</protein>
<dbReference type="Pfam" id="PF23771">
    <property type="entry name" value="DUF7168"/>
    <property type="match status" value="1"/>
</dbReference>
<name>A0A6J7HLZ9_9ZZZZ</name>
<dbReference type="AlphaFoldDB" id="A0A6J7HLZ9"/>
<evidence type="ECO:0000313" key="3">
    <source>
        <dbReference type="EMBL" id="CAB4919506.1"/>
    </source>
</evidence>
<dbReference type="InterPro" id="IPR024498">
    <property type="entry name" value="DUF2786"/>
</dbReference>
<evidence type="ECO:0000259" key="1">
    <source>
        <dbReference type="Pfam" id="PF10979"/>
    </source>
</evidence>